<dbReference type="InterPro" id="IPR036909">
    <property type="entry name" value="Cyt_c-like_dom_sf"/>
</dbReference>
<evidence type="ECO:0000256" key="2">
    <source>
        <dbReference type="ARBA" id="ARBA00022617"/>
    </source>
</evidence>
<keyword evidence="4" id="KW-0249">Electron transport</keyword>
<dbReference type="Proteomes" id="UP000048984">
    <property type="component" value="Unassembled WGS sequence"/>
</dbReference>
<keyword evidence="2 6" id="KW-0349">Heme</keyword>
<dbReference type="InterPro" id="IPR002327">
    <property type="entry name" value="Cyt_c_1A/1B"/>
</dbReference>
<evidence type="ECO:0000313" key="9">
    <source>
        <dbReference type="Proteomes" id="UP000048984"/>
    </source>
</evidence>
<dbReference type="PROSITE" id="PS51007">
    <property type="entry name" value="CYTC"/>
    <property type="match status" value="1"/>
</dbReference>
<dbReference type="Gene3D" id="1.10.760.10">
    <property type="entry name" value="Cytochrome c-like domain"/>
    <property type="match status" value="1"/>
</dbReference>
<evidence type="ECO:0000313" key="8">
    <source>
        <dbReference type="EMBL" id="KPL55744.1"/>
    </source>
</evidence>
<accession>A0A0P6W9B8</accession>
<proteinExistence type="predicted"/>
<name>A0A0P6W9B8_9HYPH</name>
<organism evidence="8 9">
    <name type="scientific">Prosthecodimorpha hirschii</name>
    <dbReference type="NCBI Taxonomy" id="665126"/>
    <lineage>
        <taxon>Bacteria</taxon>
        <taxon>Pseudomonadati</taxon>
        <taxon>Pseudomonadota</taxon>
        <taxon>Alphaproteobacteria</taxon>
        <taxon>Hyphomicrobiales</taxon>
        <taxon>Ancalomicrobiaceae</taxon>
        <taxon>Prosthecodimorpha</taxon>
    </lineage>
</organism>
<dbReference type="SUPFAM" id="SSF46626">
    <property type="entry name" value="Cytochrome c"/>
    <property type="match status" value="1"/>
</dbReference>
<dbReference type="STRING" id="665126.ABB55_08135"/>
<dbReference type="GO" id="GO:0046872">
    <property type="term" value="F:metal ion binding"/>
    <property type="evidence" value="ECO:0007669"/>
    <property type="project" value="UniProtKB-KW"/>
</dbReference>
<dbReference type="InterPro" id="IPR009056">
    <property type="entry name" value="Cyt_c-like_dom"/>
</dbReference>
<keyword evidence="1" id="KW-0813">Transport</keyword>
<dbReference type="Pfam" id="PF00034">
    <property type="entry name" value="Cytochrom_C"/>
    <property type="match status" value="1"/>
</dbReference>
<evidence type="ECO:0000256" key="6">
    <source>
        <dbReference type="PROSITE-ProRule" id="PRU00433"/>
    </source>
</evidence>
<protein>
    <recommendedName>
        <fullName evidence="7">Cytochrome c domain-containing protein</fullName>
    </recommendedName>
</protein>
<keyword evidence="9" id="KW-1185">Reference proteome</keyword>
<keyword evidence="5 6" id="KW-0408">Iron</keyword>
<evidence type="ECO:0000259" key="7">
    <source>
        <dbReference type="PROSITE" id="PS51007"/>
    </source>
</evidence>
<dbReference type="GO" id="GO:0020037">
    <property type="term" value="F:heme binding"/>
    <property type="evidence" value="ECO:0007669"/>
    <property type="project" value="InterPro"/>
</dbReference>
<gene>
    <name evidence="8" type="ORF">ABB55_08135</name>
</gene>
<dbReference type="PRINTS" id="PR00604">
    <property type="entry name" value="CYTCHRMECIAB"/>
</dbReference>
<feature type="domain" description="Cytochrome c" evidence="7">
    <location>
        <begin position="1"/>
        <end position="102"/>
    </location>
</feature>
<evidence type="ECO:0000256" key="3">
    <source>
        <dbReference type="ARBA" id="ARBA00022723"/>
    </source>
</evidence>
<comment type="caution">
    <text evidence="8">The sequence shown here is derived from an EMBL/GenBank/DDBJ whole genome shotgun (WGS) entry which is preliminary data.</text>
</comment>
<evidence type="ECO:0000256" key="4">
    <source>
        <dbReference type="ARBA" id="ARBA00022982"/>
    </source>
</evidence>
<reference evidence="8 9" key="1">
    <citation type="submission" date="2015-09" db="EMBL/GenBank/DDBJ databases">
        <authorList>
            <person name="Jackson K.R."/>
            <person name="Lunt B.L."/>
            <person name="Fisher J.N.B."/>
            <person name="Gardner A.V."/>
            <person name="Bailey M.E."/>
            <person name="Deus L.M."/>
            <person name="Earl A.S."/>
            <person name="Gibby P.D."/>
            <person name="Hartmann K.A."/>
            <person name="Liu J.E."/>
            <person name="Manci A.M."/>
            <person name="Nielsen D.A."/>
            <person name="Solomon M.B."/>
            <person name="Breakwell D.P."/>
            <person name="Burnett S.H."/>
            <person name="Grose J.H."/>
        </authorList>
    </citation>
    <scope>NUCLEOTIDE SEQUENCE [LARGE SCALE GENOMIC DNA]</scope>
    <source>
        <strain evidence="8 9">16</strain>
    </source>
</reference>
<dbReference type="GO" id="GO:0009055">
    <property type="term" value="F:electron transfer activity"/>
    <property type="evidence" value="ECO:0007669"/>
    <property type="project" value="InterPro"/>
</dbReference>
<dbReference type="EMBL" id="LJYW01000001">
    <property type="protein sequence ID" value="KPL55744.1"/>
    <property type="molecule type" value="Genomic_DNA"/>
</dbReference>
<dbReference type="AlphaFoldDB" id="A0A0P6W9B8"/>
<evidence type="ECO:0000256" key="5">
    <source>
        <dbReference type="ARBA" id="ARBA00023004"/>
    </source>
</evidence>
<reference evidence="8 9" key="2">
    <citation type="submission" date="2015-10" db="EMBL/GenBank/DDBJ databases">
        <title>Draft Genome Sequence of Prosthecomicrobium hirschii ATCC 27832.</title>
        <authorList>
            <person name="Daniel J."/>
            <person name="Givan S.A."/>
            <person name="Brun Y.V."/>
            <person name="Brown P.J."/>
        </authorList>
    </citation>
    <scope>NUCLEOTIDE SEQUENCE [LARGE SCALE GENOMIC DNA]</scope>
    <source>
        <strain evidence="8 9">16</strain>
    </source>
</reference>
<dbReference type="PANTHER" id="PTHR11961">
    <property type="entry name" value="CYTOCHROME C"/>
    <property type="match status" value="1"/>
</dbReference>
<keyword evidence="3 6" id="KW-0479">Metal-binding</keyword>
<sequence>MAHASDASAFDQECGDCHSVTPGKNKKGPSLAGVVGRKPGTAAGFANYSAAMKANATPWSAARIDAYIRNPKAVVPGGTMKYEGSADDALRASIVSYLVSGR</sequence>
<evidence type="ECO:0000256" key="1">
    <source>
        <dbReference type="ARBA" id="ARBA00022448"/>
    </source>
</evidence>